<feature type="domain" description="GmrSD restriction endonucleases N-terminal" evidence="1">
    <location>
        <begin position="15"/>
        <end position="76"/>
    </location>
</feature>
<dbReference type="PANTHER" id="PTHR35149">
    <property type="entry name" value="SLL5132 PROTEIN"/>
    <property type="match status" value="1"/>
</dbReference>
<dbReference type="Pfam" id="PF03235">
    <property type="entry name" value="GmrSD_N"/>
    <property type="match status" value="1"/>
</dbReference>
<reference evidence="2" key="1">
    <citation type="submission" date="2023-08" db="EMBL/GenBank/DDBJ databases">
        <authorList>
            <person name="Page C.A."/>
            <person name="Perez-Diaz I.M."/>
        </authorList>
    </citation>
    <scope>NUCLEOTIDE SEQUENCE</scope>
    <source>
        <strain evidence="2">3.8.38</strain>
    </source>
</reference>
<sequence>MTEFVEIPQPSRFRISELFRDNNFIVPLYQRNYAWGTNEVEDFWGDLLELVKGYRNSHFFGQIVTYKNEQGDQEII</sequence>
<name>A0AAW8W2M7_9LACO</name>
<dbReference type="RefSeq" id="WP_313844792.1">
    <property type="nucleotide sequence ID" value="NZ_JAVLAM010000001.1"/>
</dbReference>
<dbReference type="PANTHER" id="PTHR35149:SF2">
    <property type="entry name" value="DUF262 DOMAIN-CONTAINING PROTEIN"/>
    <property type="match status" value="1"/>
</dbReference>
<dbReference type="InterPro" id="IPR004919">
    <property type="entry name" value="GmrSD_N"/>
</dbReference>
<protein>
    <submittedName>
        <fullName evidence="2">DUF262 domain-containing protein</fullName>
    </submittedName>
</protein>
<dbReference type="AlphaFoldDB" id="A0AAW8W2M7"/>
<evidence type="ECO:0000313" key="3">
    <source>
        <dbReference type="Proteomes" id="UP001254075"/>
    </source>
</evidence>
<evidence type="ECO:0000259" key="1">
    <source>
        <dbReference type="Pfam" id="PF03235"/>
    </source>
</evidence>
<dbReference type="Proteomes" id="UP001254075">
    <property type="component" value="Unassembled WGS sequence"/>
</dbReference>
<dbReference type="EMBL" id="JAVLAM010000001">
    <property type="protein sequence ID" value="MDT7013757.1"/>
    <property type="molecule type" value="Genomic_DNA"/>
</dbReference>
<organism evidence="2 3">
    <name type="scientific">Levilactobacillus namurensis</name>
    <dbReference type="NCBI Taxonomy" id="380393"/>
    <lineage>
        <taxon>Bacteria</taxon>
        <taxon>Bacillati</taxon>
        <taxon>Bacillota</taxon>
        <taxon>Bacilli</taxon>
        <taxon>Lactobacillales</taxon>
        <taxon>Lactobacillaceae</taxon>
        <taxon>Levilactobacillus</taxon>
    </lineage>
</organism>
<accession>A0AAW8W2M7</accession>
<proteinExistence type="predicted"/>
<comment type="caution">
    <text evidence="2">The sequence shown here is derived from an EMBL/GenBank/DDBJ whole genome shotgun (WGS) entry which is preliminary data.</text>
</comment>
<evidence type="ECO:0000313" key="2">
    <source>
        <dbReference type="EMBL" id="MDT7013757.1"/>
    </source>
</evidence>
<gene>
    <name evidence="2" type="ORF">RI532_04855</name>
</gene>